<reference evidence="1" key="1">
    <citation type="submission" date="2021-02" db="EMBL/GenBank/DDBJ databases">
        <authorList>
            <person name="Dougan E. K."/>
            <person name="Rhodes N."/>
            <person name="Thang M."/>
            <person name="Chan C."/>
        </authorList>
    </citation>
    <scope>NUCLEOTIDE SEQUENCE</scope>
</reference>
<name>A0A812LUN2_9DINO</name>
<dbReference type="OrthoDB" id="448882at2759"/>
<dbReference type="Proteomes" id="UP000604046">
    <property type="component" value="Unassembled WGS sequence"/>
</dbReference>
<proteinExistence type="predicted"/>
<organism evidence="1 2">
    <name type="scientific">Symbiodinium natans</name>
    <dbReference type="NCBI Taxonomy" id="878477"/>
    <lineage>
        <taxon>Eukaryota</taxon>
        <taxon>Sar</taxon>
        <taxon>Alveolata</taxon>
        <taxon>Dinophyceae</taxon>
        <taxon>Suessiales</taxon>
        <taxon>Symbiodiniaceae</taxon>
        <taxon>Symbiodinium</taxon>
    </lineage>
</organism>
<protein>
    <submittedName>
        <fullName evidence="1">Uncharacterized protein</fullName>
    </submittedName>
</protein>
<keyword evidence="2" id="KW-1185">Reference proteome</keyword>
<comment type="caution">
    <text evidence="1">The sequence shown here is derived from an EMBL/GenBank/DDBJ whole genome shotgun (WGS) entry which is preliminary data.</text>
</comment>
<gene>
    <name evidence="1" type="ORF">SNAT2548_LOCUS12632</name>
</gene>
<sequence length="249" mass="28494">MPVVACNFLTLDAVEPKRWGFTEVRLFEEALAERAQAPDAPMSRLVDDIVGEVRRQCLDSPTAGLRLVGRVLSHAQGPVARSFALDVLGEVCSEWWLLDEEEQHELYDVIVRARELDVGWRLQVDKVLEVIGQQSDLCHLSRSPFRLRPVISRSGFSQSQPNLLRSQALSSQRTSSRGLSWARQSVWERESIPKDPPKKPIPWWQPRQVPWLTGQPAFPGQQFKAPCPAFRSVGRYYFENYQRCHPSTF</sequence>
<accession>A0A812LUN2</accession>
<evidence type="ECO:0000313" key="1">
    <source>
        <dbReference type="EMBL" id="CAE7252561.1"/>
    </source>
</evidence>
<dbReference type="EMBL" id="CAJNDS010001224">
    <property type="protein sequence ID" value="CAE7252561.1"/>
    <property type="molecule type" value="Genomic_DNA"/>
</dbReference>
<dbReference type="AlphaFoldDB" id="A0A812LUN2"/>
<evidence type="ECO:0000313" key="2">
    <source>
        <dbReference type="Proteomes" id="UP000604046"/>
    </source>
</evidence>